<keyword evidence="3" id="KW-1185">Reference proteome</keyword>
<evidence type="ECO:0000313" key="2">
    <source>
        <dbReference type="EMBL" id="NKI18054.1"/>
    </source>
</evidence>
<dbReference type="EMBL" id="JAAWWK010000004">
    <property type="protein sequence ID" value="NKI18054.1"/>
    <property type="molecule type" value="Genomic_DNA"/>
</dbReference>
<sequence length="235" mass="25972">MFRQCHAFITAVATGLIAVALTAGTAFAQQTRDTALTVHPLRIDLPASASTRQLTIKNTSDEALSLKLRLTEWPSDNELFPRIARGLLVSPMMLTLPANTSRDVRVGRLRDAKAPEIEQSYQLLISSDTTPDQTVKVPVFIPPMNRQSLAPQITAQKQSHGLTVTLSNSGNTHLHLSEIQLQQRDATPLQKQNLDLYIPAGHTSSYEWHINNSPVPAAAMVKLTINQREYLHAVR</sequence>
<feature type="chain" id="PRO_5046521774" evidence="1">
    <location>
        <begin position="29"/>
        <end position="235"/>
    </location>
</feature>
<proteinExistence type="predicted"/>
<dbReference type="PANTHER" id="PTHR30251:SF4">
    <property type="entry name" value="SLR1668 PROTEIN"/>
    <property type="match status" value="1"/>
</dbReference>
<evidence type="ECO:0000256" key="1">
    <source>
        <dbReference type="SAM" id="SignalP"/>
    </source>
</evidence>
<reference evidence="2 3" key="1">
    <citation type="submission" date="2020-04" db="EMBL/GenBank/DDBJ databases">
        <authorList>
            <person name="Yoon J."/>
        </authorList>
    </citation>
    <scope>NUCLEOTIDE SEQUENCE [LARGE SCALE GENOMIC DNA]</scope>
    <source>
        <strain evidence="2 3">KMU-166</strain>
    </source>
</reference>
<dbReference type="InterPro" id="IPR008962">
    <property type="entry name" value="PapD-like_sf"/>
</dbReference>
<dbReference type="Proteomes" id="UP000765845">
    <property type="component" value="Unassembled WGS sequence"/>
</dbReference>
<name>A0ABX1GIN9_9GAMM</name>
<dbReference type="RefSeq" id="WP_168450587.1">
    <property type="nucleotide sequence ID" value="NZ_JAAWWK010000004.1"/>
</dbReference>
<dbReference type="PANTHER" id="PTHR30251">
    <property type="entry name" value="PILUS ASSEMBLY CHAPERONE"/>
    <property type="match status" value="1"/>
</dbReference>
<dbReference type="InterPro" id="IPR050643">
    <property type="entry name" value="Periplasmic_pilus_chap"/>
</dbReference>
<protein>
    <submittedName>
        <fullName evidence="2">Fimbria/pilus periplasmic chaperone</fullName>
    </submittedName>
</protein>
<dbReference type="Gene3D" id="2.60.40.10">
    <property type="entry name" value="Immunoglobulins"/>
    <property type="match status" value="1"/>
</dbReference>
<dbReference type="SUPFAM" id="SSF49354">
    <property type="entry name" value="PapD-like"/>
    <property type="match status" value="1"/>
</dbReference>
<feature type="signal peptide" evidence="1">
    <location>
        <begin position="1"/>
        <end position="28"/>
    </location>
</feature>
<gene>
    <name evidence="2" type="ORF">HCU74_11630</name>
</gene>
<accession>A0ABX1GIN9</accession>
<dbReference type="InterPro" id="IPR013783">
    <property type="entry name" value="Ig-like_fold"/>
</dbReference>
<evidence type="ECO:0000313" key="3">
    <source>
        <dbReference type="Proteomes" id="UP000765845"/>
    </source>
</evidence>
<keyword evidence="1" id="KW-0732">Signal</keyword>
<comment type="caution">
    <text evidence="2">The sequence shown here is derived from an EMBL/GenBank/DDBJ whole genome shotgun (WGS) entry which is preliminary data.</text>
</comment>
<organism evidence="2 3">
    <name type="scientific">Spongiibacter thalassae</name>
    <dbReference type="NCBI Taxonomy" id="2721624"/>
    <lineage>
        <taxon>Bacteria</taxon>
        <taxon>Pseudomonadati</taxon>
        <taxon>Pseudomonadota</taxon>
        <taxon>Gammaproteobacteria</taxon>
        <taxon>Cellvibrionales</taxon>
        <taxon>Spongiibacteraceae</taxon>
        <taxon>Spongiibacter</taxon>
    </lineage>
</organism>